<reference evidence="5" key="3">
    <citation type="submission" date="2025-04" db="UniProtKB">
        <authorList>
            <consortium name="RefSeq"/>
        </authorList>
    </citation>
    <scope>IDENTIFICATION</scope>
    <source>
        <strain evidence="5">CBS 304.34</strain>
    </source>
</reference>
<evidence type="ECO:0000259" key="2">
    <source>
        <dbReference type="PROSITE" id="PS50011"/>
    </source>
</evidence>
<name>A0A6A6YS82_9PEZI</name>
<dbReference type="InterPro" id="IPR011009">
    <property type="entry name" value="Kinase-like_dom_sf"/>
</dbReference>
<dbReference type="Gene3D" id="1.10.510.10">
    <property type="entry name" value="Transferase(Phosphotransferase) domain 1"/>
    <property type="match status" value="1"/>
</dbReference>
<dbReference type="SMART" id="SM00220">
    <property type="entry name" value="S_TKc"/>
    <property type="match status" value="1"/>
</dbReference>
<dbReference type="PANTHER" id="PTHR24359:SF1">
    <property type="entry name" value="INHIBITOR OF NUCLEAR FACTOR KAPPA-B KINASE EPSILON SUBUNIT HOMOLOG 1-RELATED"/>
    <property type="match status" value="1"/>
</dbReference>
<keyword evidence="3" id="KW-0808">Transferase</keyword>
<gene>
    <name evidence="3 5" type="ORF">BDZ99DRAFT_475314</name>
</gene>
<dbReference type="InterPro" id="IPR000719">
    <property type="entry name" value="Prot_kinase_dom"/>
</dbReference>
<evidence type="ECO:0000313" key="5">
    <source>
        <dbReference type="RefSeq" id="XP_033578770.1"/>
    </source>
</evidence>
<dbReference type="InterPro" id="IPR046497">
    <property type="entry name" value="DUF6590"/>
</dbReference>
<evidence type="ECO:0000313" key="4">
    <source>
        <dbReference type="Proteomes" id="UP000504636"/>
    </source>
</evidence>
<dbReference type="Gene3D" id="3.30.200.20">
    <property type="entry name" value="Phosphorylase Kinase, domain 1"/>
    <property type="match status" value="1"/>
</dbReference>
<feature type="domain" description="Protein kinase" evidence="2">
    <location>
        <begin position="127"/>
        <end position="458"/>
    </location>
</feature>
<keyword evidence="3" id="KW-0418">Kinase</keyword>
<dbReference type="EMBL" id="MU003698">
    <property type="protein sequence ID" value="KAF2811806.1"/>
    <property type="molecule type" value="Genomic_DNA"/>
</dbReference>
<dbReference type="GO" id="GO:0004674">
    <property type="term" value="F:protein serine/threonine kinase activity"/>
    <property type="evidence" value="ECO:0007669"/>
    <property type="project" value="TreeGrafter"/>
</dbReference>
<dbReference type="Pfam" id="PF20233">
    <property type="entry name" value="DUF6590"/>
    <property type="match status" value="1"/>
</dbReference>
<dbReference type="GeneID" id="54462869"/>
<dbReference type="PANTHER" id="PTHR24359">
    <property type="entry name" value="SERINE/THREONINE-PROTEIN KINASE SBK1"/>
    <property type="match status" value="1"/>
</dbReference>
<organism evidence="3">
    <name type="scientific">Mytilinidion resinicola</name>
    <dbReference type="NCBI Taxonomy" id="574789"/>
    <lineage>
        <taxon>Eukaryota</taxon>
        <taxon>Fungi</taxon>
        <taxon>Dikarya</taxon>
        <taxon>Ascomycota</taxon>
        <taxon>Pezizomycotina</taxon>
        <taxon>Dothideomycetes</taxon>
        <taxon>Pleosporomycetidae</taxon>
        <taxon>Mytilinidiales</taxon>
        <taxon>Mytilinidiaceae</taxon>
        <taxon>Mytilinidion</taxon>
    </lineage>
</organism>
<dbReference type="RefSeq" id="XP_033578770.1">
    <property type="nucleotide sequence ID" value="XM_033721976.1"/>
</dbReference>
<accession>A0A6A6YS82</accession>
<dbReference type="PROSITE" id="PS00108">
    <property type="entry name" value="PROTEIN_KINASE_ST"/>
    <property type="match status" value="1"/>
</dbReference>
<keyword evidence="4" id="KW-1185">Reference proteome</keyword>
<dbReference type="PROSITE" id="PS50011">
    <property type="entry name" value="PROTEIN_KINASE_DOM"/>
    <property type="match status" value="1"/>
</dbReference>
<proteinExistence type="predicted"/>
<dbReference type="Pfam" id="PF00069">
    <property type="entry name" value="Pkinase"/>
    <property type="match status" value="1"/>
</dbReference>
<sequence>MTDPIKIQARKPPPRLSFARSNSPARADSPDFAKRDTIERLHKVKVDSAKLNSLERTECIGQLDALAPINFAKVHTVEHNVKVREFGDVAAEYEDKLWAQFRAQFSSSTTSQNTIHHDYNAEKEDPYRSTALLGRESFGFVDQVEARLRNQAVYAHKLFRLPTVFPKREKLIEEIKEEARITHRLRHHHIVTVFETYQWRQHFGIIMRPVAQSDLAALLDEIENEKTADAKRADLLQRIPGWCGCPIQAMVYVHQKRVRHKDIKPSNIMIKDGVLFLTDFGLAEDMAEKGSSGTEGSIGLHTARYCAPEVVQDAARRGRSADIFSLDCVFLELATVSICSAGGRARLWDYRLDQSDSFVPSTAYSSCSKRIAHWILYLWANSNSSGFHVRAPVSEASISEPEASPEEDFSSYLPKSQRRSKKIHTAAQAGSLIADLAFFMMDPEPSERMTADQLSLLLRNSAWDYSSRVQAGACETCQKAMTWSAIRFLYSNPKKSSWKNGILKNRRRYCARVLSKTGAPQRGLGFS</sequence>
<dbReference type="OrthoDB" id="4062651at2759"/>
<dbReference type="SUPFAM" id="SSF56112">
    <property type="entry name" value="Protein kinase-like (PK-like)"/>
    <property type="match status" value="1"/>
</dbReference>
<reference evidence="3 5" key="1">
    <citation type="journal article" date="2020" name="Stud. Mycol.">
        <title>101 Dothideomycetes genomes: a test case for predicting lifestyles and emergence of pathogens.</title>
        <authorList>
            <person name="Haridas S."/>
            <person name="Albert R."/>
            <person name="Binder M."/>
            <person name="Bloem J."/>
            <person name="Labutti K."/>
            <person name="Salamov A."/>
            <person name="Andreopoulos B."/>
            <person name="Baker S."/>
            <person name="Barry K."/>
            <person name="Bills G."/>
            <person name="Bluhm B."/>
            <person name="Cannon C."/>
            <person name="Castanera R."/>
            <person name="Culley D."/>
            <person name="Daum C."/>
            <person name="Ezra D."/>
            <person name="Gonzalez J."/>
            <person name="Henrissat B."/>
            <person name="Kuo A."/>
            <person name="Liang C."/>
            <person name="Lipzen A."/>
            <person name="Lutzoni F."/>
            <person name="Magnuson J."/>
            <person name="Mondo S."/>
            <person name="Nolan M."/>
            <person name="Ohm R."/>
            <person name="Pangilinan J."/>
            <person name="Park H.-J."/>
            <person name="Ramirez L."/>
            <person name="Alfaro M."/>
            <person name="Sun H."/>
            <person name="Tritt A."/>
            <person name="Yoshinaga Y."/>
            <person name="Zwiers L.-H."/>
            <person name="Turgeon B."/>
            <person name="Goodwin S."/>
            <person name="Spatafora J."/>
            <person name="Crous P."/>
            <person name="Grigoriev I."/>
        </authorList>
    </citation>
    <scope>NUCLEOTIDE SEQUENCE</scope>
    <source>
        <strain evidence="3 5">CBS 304.34</strain>
    </source>
</reference>
<dbReference type="InterPro" id="IPR008271">
    <property type="entry name" value="Ser/Thr_kinase_AS"/>
</dbReference>
<protein>
    <submittedName>
        <fullName evidence="3 5">Kinase-like protein</fullName>
    </submittedName>
</protein>
<dbReference type="AlphaFoldDB" id="A0A6A6YS82"/>
<evidence type="ECO:0000313" key="3">
    <source>
        <dbReference type="EMBL" id="KAF2811806.1"/>
    </source>
</evidence>
<feature type="region of interest" description="Disordered" evidence="1">
    <location>
        <begin position="1"/>
        <end position="33"/>
    </location>
</feature>
<dbReference type="CDD" id="cd00180">
    <property type="entry name" value="PKc"/>
    <property type="match status" value="1"/>
</dbReference>
<dbReference type="Proteomes" id="UP000504636">
    <property type="component" value="Unplaced"/>
</dbReference>
<dbReference type="GO" id="GO:0005524">
    <property type="term" value="F:ATP binding"/>
    <property type="evidence" value="ECO:0007669"/>
    <property type="project" value="InterPro"/>
</dbReference>
<evidence type="ECO:0000256" key="1">
    <source>
        <dbReference type="SAM" id="MobiDB-lite"/>
    </source>
</evidence>
<reference evidence="5" key="2">
    <citation type="submission" date="2020-04" db="EMBL/GenBank/DDBJ databases">
        <authorList>
            <consortium name="NCBI Genome Project"/>
        </authorList>
    </citation>
    <scope>NUCLEOTIDE SEQUENCE</scope>
    <source>
        <strain evidence="5">CBS 304.34</strain>
    </source>
</reference>